<proteinExistence type="predicted"/>
<keyword evidence="5 7" id="KW-0472">Membrane</keyword>
<evidence type="ECO:0000256" key="6">
    <source>
        <dbReference type="SAM" id="MobiDB-lite"/>
    </source>
</evidence>
<evidence type="ECO:0000256" key="7">
    <source>
        <dbReference type="SAM" id="Phobius"/>
    </source>
</evidence>
<feature type="compositionally biased region" description="Low complexity" evidence="6">
    <location>
        <begin position="166"/>
        <end position="179"/>
    </location>
</feature>
<dbReference type="Pfam" id="PF01292">
    <property type="entry name" value="Ni_hydr_CYTB"/>
    <property type="match status" value="1"/>
</dbReference>
<organism evidence="9 10">
    <name type="scientific">Corynebacterium vitaeruminis DSM 20294</name>
    <dbReference type="NCBI Taxonomy" id="1224164"/>
    <lineage>
        <taxon>Bacteria</taxon>
        <taxon>Bacillati</taxon>
        <taxon>Actinomycetota</taxon>
        <taxon>Actinomycetes</taxon>
        <taxon>Mycobacteriales</taxon>
        <taxon>Corynebacteriaceae</taxon>
        <taxon>Corynebacterium</taxon>
    </lineage>
</organism>
<dbReference type="GO" id="GO:0022904">
    <property type="term" value="P:respiratory electron transport chain"/>
    <property type="evidence" value="ECO:0007669"/>
    <property type="project" value="InterPro"/>
</dbReference>
<dbReference type="GO" id="GO:0009055">
    <property type="term" value="F:electron transfer activity"/>
    <property type="evidence" value="ECO:0007669"/>
    <property type="project" value="InterPro"/>
</dbReference>
<gene>
    <name evidence="9" type="ORF">B843_04510</name>
</gene>
<feature type="compositionally biased region" description="Low complexity" evidence="6">
    <location>
        <begin position="1"/>
        <end position="13"/>
    </location>
</feature>
<accession>W5XZ51</accession>
<feature type="transmembrane region" description="Helical" evidence="7">
    <location>
        <begin position="447"/>
        <end position="469"/>
    </location>
</feature>
<dbReference type="GO" id="GO:0020037">
    <property type="term" value="F:heme binding"/>
    <property type="evidence" value="ECO:0007669"/>
    <property type="project" value="TreeGrafter"/>
</dbReference>
<evidence type="ECO:0000256" key="2">
    <source>
        <dbReference type="ARBA" id="ARBA00022475"/>
    </source>
</evidence>
<dbReference type="eggNOG" id="COG4117">
    <property type="taxonomic scope" value="Bacteria"/>
</dbReference>
<reference evidence="9 10" key="1">
    <citation type="submission" date="2013-02" db="EMBL/GenBank/DDBJ databases">
        <title>The complete genome sequence of Corynebacterium vitaeruminis DSM 20294.</title>
        <authorList>
            <person name="Ruckert C."/>
            <person name="Albersmeier A."/>
            <person name="Kalinowski J."/>
        </authorList>
    </citation>
    <scope>NUCLEOTIDE SEQUENCE [LARGE SCALE GENOMIC DNA]</scope>
    <source>
        <strain evidence="10">ATCC 10234</strain>
    </source>
</reference>
<dbReference type="AlphaFoldDB" id="W5XZ51"/>
<dbReference type="STRING" id="1224164.B843_04510"/>
<dbReference type="GO" id="GO:0005886">
    <property type="term" value="C:plasma membrane"/>
    <property type="evidence" value="ECO:0007669"/>
    <property type="project" value="UniProtKB-SubCell"/>
</dbReference>
<dbReference type="Proteomes" id="UP000019222">
    <property type="component" value="Chromosome"/>
</dbReference>
<feature type="region of interest" description="Disordered" evidence="6">
    <location>
        <begin position="34"/>
        <end position="54"/>
    </location>
</feature>
<feature type="region of interest" description="Disordered" evidence="6">
    <location>
        <begin position="1"/>
        <end position="21"/>
    </location>
</feature>
<dbReference type="InterPro" id="IPR016174">
    <property type="entry name" value="Di-haem_cyt_TM"/>
</dbReference>
<dbReference type="InterPro" id="IPR011577">
    <property type="entry name" value="Cyt_b561_bac/Ni-Hgenase"/>
</dbReference>
<feature type="transmembrane region" description="Helical" evidence="7">
    <location>
        <begin position="359"/>
        <end position="379"/>
    </location>
</feature>
<name>W5XZ51_9CORY</name>
<dbReference type="InterPro" id="IPR051542">
    <property type="entry name" value="Hydrogenase_cytochrome"/>
</dbReference>
<sequence>MTTITLRRGLPRTPGGGPWPPVTEAETTLAVATPAPSMTAPEPEPAPAAPAAVAETVETRQVAVDQRLRRGLPRTPGGEPWPPATVTVQVAVPAVAPAEPETAAPAAPKLETVTEEVALRRGLPRVPGGAPWPEVASAQVTSTRPIAAAPEPAPEPEPVAEPTPTPVAASAPAPAAEPAMAVDKQKQEAKGDGKWIGGALGLVALGAIAMVIARWFLGSGAGESFLERYPGHAPMPDSAPVGVPAWLAWSHFFNVFLMVLIIRSGLQIRGERRTPAYFTPRSGKGKISLTIWFHQSLDLLWVVNGAVFFVLLFATGQWMRIVPTSWEVFPNAVSAAIQYASFDWPTENGWVHYNALQQLAYFLTVFVAAPLAIATGVRMSSLWPKDNQRLNAAYPAELARKVHFPVMLYFVMFIVVHVLLVFLTGALRNLNHMFAAQGSVDPSAYAGNWTGFLLLLVAVAVTVGAWFAARPVVLSPVASAFGEVTTR</sequence>
<dbReference type="PATRIC" id="fig|1224164.3.peg.895"/>
<evidence type="ECO:0000256" key="4">
    <source>
        <dbReference type="ARBA" id="ARBA00022989"/>
    </source>
</evidence>
<dbReference type="EMBL" id="CP004353">
    <property type="protein sequence ID" value="AHI22291.1"/>
    <property type="molecule type" value="Genomic_DNA"/>
</dbReference>
<feature type="transmembrane region" description="Helical" evidence="7">
    <location>
        <begin position="299"/>
        <end position="319"/>
    </location>
</feature>
<keyword evidence="3 7" id="KW-0812">Transmembrane</keyword>
<dbReference type="HOGENOM" id="CLU_025864_1_0_11"/>
<evidence type="ECO:0000313" key="9">
    <source>
        <dbReference type="EMBL" id="AHI22291.1"/>
    </source>
</evidence>
<evidence type="ECO:0000256" key="5">
    <source>
        <dbReference type="ARBA" id="ARBA00023136"/>
    </source>
</evidence>
<feature type="region of interest" description="Disordered" evidence="6">
    <location>
        <begin position="148"/>
        <end position="187"/>
    </location>
</feature>
<feature type="compositionally biased region" description="Pro residues" evidence="6">
    <location>
        <begin position="151"/>
        <end position="165"/>
    </location>
</feature>
<dbReference type="KEGG" id="cvt:B843_04510"/>
<evidence type="ECO:0000313" key="10">
    <source>
        <dbReference type="Proteomes" id="UP000019222"/>
    </source>
</evidence>
<feature type="transmembrane region" description="Helical" evidence="7">
    <location>
        <begin position="195"/>
        <end position="217"/>
    </location>
</feature>
<feature type="domain" description="Cytochrome b561 bacterial/Ni-hydrogenase" evidence="8">
    <location>
        <begin position="244"/>
        <end position="434"/>
    </location>
</feature>
<keyword evidence="10" id="KW-1185">Reference proteome</keyword>
<keyword evidence="2" id="KW-1003">Cell membrane</keyword>
<evidence type="ECO:0000256" key="1">
    <source>
        <dbReference type="ARBA" id="ARBA00004651"/>
    </source>
</evidence>
<dbReference type="PANTHER" id="PTHR30485">
    <property type="entry name" value="NI/FE-HYDROGENASE 1 B-TYPE CYTOCHROME SUBUNIT"/>
    <property type="match status" value="1"/>
</dbReference>
<dbReference type="RefSeq" id="WP_025252332.1">
    <property type="nucleotide sequence ID" value="NZ_CP004353.1"/>
</dbReference>
<comment type="subcellular location">
    <subcellularLocation>
        <location evidence="1">Cell membrane</location>
        <topology evidence="1">Multi-pass membrane protein</topology>
    </subcellularLocation>
</comment>
<dbReference type="Gene3D" id="1.20.950.20">
    <property type="entry name" value="Transmembrane di-heme cytochromes, Chain C"/>
    <property type="match status" value="1"/>
</dbReference>
<evidence type="ECO:0000256" key="3">
    <source>
        <dbReference type="ARBA" id="ARBA00022692"/>
    </source>
</evidence>
<feature type="transmembrane region" description="Helical" evidence="7">
    <location>
        <begin position="406"/>
        <end position="427"/>
    </location>
</feature>
<protein>
    <recommendedName>
        <fullName evidence="8">Cytochrome b561 bacterial/Ni-hydrogenase domain-containing protein</fullName>
    </recommendedName>
</protein>
<evidence type="ECO:0000259" key="8">
    <source>
        <dbReference type="Pfam" id="PF01292"/>
    </source>
</evidence>
<dbReference type="SUPFAM" id="SSF81342">
    <property type="entry name" value="Transmembrane di-heme cytochromes"/>
    <property type="match status" value="1"/>
</dbReference>
<feature type="transmembrane region" description="Helical" evidence="7">
    <location>
        <begin position="243"/>
        <end position="262"/>
    </location>
</feature>
<dbReference type="PANTHER" id="PTHR30485:SF1">
    <property type="entry name" value="CYTOCHROME YDHU-RELATED"/>
    <property type="match status" value="1"/>
</dbReference>
<keyword evidence="4 7" id="KW-1133">Transmembrane helix</keyword>